<evidence type="ECO:0000313" key="2">
    <source>
        <dbReference type="EMBL" id="SCM72544.1"/>
    </source>
</evidence>
<dbReference type="PANTHER" id="PTHR38457:SF1">
    <property type="entry name" value="REGULATOR ABRB-RELATED"/>
    <property type="match status" value="1"/>
</dbReference>
<proteinExistence type="predicted"/>
<keyword evidence="1" id="KW-0472">Membrane</keyword>
<dbReference type="NCBIfam" id="TIGR03082">
    <property type="entry name" value="Gneg_AbrB_dup"/>
    <property type="match status" value="1"/>
</dbReference>
<evidence type="ECO:0008006" key="3">
    <source>
        <dbReference type="Google" id="ProtNLM"/>
    </source>
</evidence>
<keyword evidence="1" id="KW-1133">Transmembrane helix</keyword>
<feature type="transmembrane region" description="Helical" evidence="1">
    <location>
        <begin position="113"/>
        <end position="133"/>
    </location>
</feature>
<dbReference type="GO" id="GO:0010468">
    <property type="term" value="P:regulation of gene expression"/>
    <property type="evidence" value="ECO:0007669"/>
    <property type="project" value="InterPro"/>
</dbReference>
<protein>
    <recommendedName>
        <fullName evidence="3">Ammonia monooxygenase</fullName>
    </recommendedName>
</protein>
<feature type="transmembrane region" description="Helical" evidence="1">
    <location>
        <begin position="27"/>
        <end position="45"/>
    </location>
</feature>
<dbReference type="InterPro" id="IPR007820">
    <property type="entry name" value="AbrB_fam"/>
</dbReference>
<reference evidence="2" key="1">
    <citation type="submission" date="2016-08" db="EMBL/GenBank/DDBJ databases">
        <authorList>
            <person name="Seilhamer J.J."/>
        </authorList>
    </citation>
    <scope>NUCLEOTIDE SEQUENCE</scope>
    <source>
        <strain evidence="2">86-1</strain>
    </source>
</reference>
<dbReference type="Pfam" id="PF05145">
    <property type="entry name" value="AbrB"/>
    <property type="match status" value="1"/>
</dbReference>
<feature type="transmembrane region" description="Helical" evidence="1">
    <location>
        <begin position="52"/>
        <end position="69"/>
    </location>
</feature>
<dbReference type="PANTHER" id="PTHR38457">
    <property type="entry name" value="REGULATOR ABRB-RELATED"/>
    <property type="match status" value="1"/>
</dbReference>
<sequence>MTTLITLFAVGLTGGLVFDYFDLPGGPMTGAMVAVVIFKSFGAVSTPYMPHWIRYVVYGCVGVIVGNMYSPGMLSVVRETWPIMLLSTFIILAAGLGCSWISMRFGGMSAEGAYLATSPGGFNAIMALAGDAGREAPMIMVYHLVRIYAIVLLSPFIAKLLVLMARL</sequence>
<feature type="transmembrane region" description="Helical" evidence="1">
    <location>
        <begin position="81"/>
        <end position="101"/>
    </location>
</feature>
<feature type="transmembrane region" description="Helical" evidence="1">
    <location>
        <begin position="145"/>
        <end position="165"/>
    </location>
</feature>
<organism evidence="2">
    <name type="scientific">uncultured Desulfovibrio sp</name>
    <dbReference type="NCBI Taxonomy" id="167968"/>
    <lineage>
        <taxon>Bacteria</taxon>
        <taxon>Pseudomonadati</taxon>
        <taxon>Thermodesulfobacteriota</taxon>
        <taxon>Desulfovibrionia</taxon>
        <taxon>Desulfovibrionales</taxon>
        <taxon>Desulfovibrionaceae</taxon>
        <taxon>Desulfovibrio</taxon>
        <taxon>environmental samples</taxon>
    </lineage>
</organism>
<keyword evidence="1" id="KW-0812">Transmembrane</keyword>
<dbReference type="InterPro" id="IPR017516">
    <property type="entry name" value="AbrB_dup"/>
</dbReference>
<name>A0A212L4P6_9BACT</name>
<gene>
    <name evidence="2" type="ORF">KL86DES1_20688</name>
</gene>
<accession>A0A212L4P6</accession>
<dbReference type="GO" id="GO:0016020">
    <property type="term" value="C:membrane"/>
    <property type="evidence" value="ECO:0007669"/>
    <property type="project" value="InterPro"/>
</dbReference>
<dbReference type="AlphaFoldDB" id="A0A212L4P6"/>
<dbReference type="RefSeq" id="WP_179980262.1">
    <property type="nucleotide sequence ID" value="NZ_LT608333.1"/>
</dbReference>
<evidence type="ECO:0000256" key="1">
    <source>
        <dbReference type="SAM" id="Phobius"/>
    </source>
</evidence>
<dbReference type="EMBL" id="FMJC01000002">
    <property type="protein sequence ID" value="SCM72544.1"/>
    <property type="molecule type" value="Genomic_DNA"/>
</dbReference>